<evidence type="ECO:0000256" key="2">
    <source>
        <dbReference type="SAM" id="Phobius"/>
    </source>
</evidence>
<gene>
    <name evidence="3" type="ORF">PCOR1329_LOCUS37748</name>
</gene>
<name>A0ABN9TCF3_9DINO</name>
<protein>
    <submittedName>
        <fullName evidence="3">Uncharacterized protein</fullName>
    </submittedName>
</protein>
<evidence type="ECO:0000313" key="4">
    <source>
        <dbReference type="Proteomes" id="UP001189429"/>
    </source>
</evidence>
<sequence length="163" mass="17361">MADLAAPLDPRLGTPGEQLSGLGSGLQAQFTSVDGSPRGSLSRPLGDGGASATSAALWPVLDVGERRLRPRLLVAGESLTTTLQWYKPPRRPYTRRELLADRVVNFSGAGLSWLGLFSLVIMSTVAGDSLSKTAGYLVFGVGLVAMLNLSAFYHLLCWDWGRA</sequence>
<feature type="region of interest" description="Disordered" evidence="1">
    <location>
        <begin position="1"/>
        <end position="20"/>
    </location>
</feature>
<keyword evidence="2" id="KW-0812">Transmembrane</keyword>
<evidence type="ECO:0000313" key="3">
    <source>
        <dbReference type="EMBL" id="CAK0843399.1"/>
    </source>
</evidence>
<feature type="transmembrane region" description="Helical" evidence="2">
    <location>
        <begin position="103"/>
        <end position="122"/>
    </location>
</feature>
<feature type="region of interest" description="Disordered" evidence="1">
    <location>
        <begin position="33"/>
        <end position="52"/>
    </location>
</feature>
<accession>A0ABN9TCF3</accession>
<comment type="caution">
    <text evidence="3">The sequence shown here is derived from an EMBL/GenBank/DDBJ whole genome shotgun (WGS) entry which is preliminary data.</text>
</comment>
<proteinExistence type="predicted"/>
<feature type="non-terminal residue" evidence="3">
    <location>
        <position position="163"/>
    </location>
</feature>
<keyword evidence="2" id="KW-1133">Transmembrane helix</keyword>
<dbReference type="Proteomes" id="UP001189429">
    <property type="component" value="Unassembled WGS sequence"/>
</dbReference>
<keyword evidence="4" id="KW-1185">Reference proteome</keyword>
<feature type="transmembrane region" description="Helical" evidence="2">
    <location>
        <begin position="134"/>
        <end position="156"/>
    </location>
</feature>
<organism evidence="3 4">
    <name type="scientific">Prorocentrum cordatum</name>
    <dbReference type="NCBI Taxonomy" id="2364126"/>
    <lineage>
        <taxon>Eukaryota</taxon>
        <taxon>Sar</taxon>
        <taxon>Alveolata</taxon>
        <taxon>Dinophyceae</taxon>
        <taxon>Prorocentrales</taxon>
        <taxon>Prorocentraceae</taxon>
        <taxon>Prorocentrum</taxon>
    </lineage>
</organism>
<reference evidence="3" key="1">
    <citation type="submission" date="2023-10" db="EMBL/GenBank/DDBJ databases">
        <authorList>
            <person name="Chen Y."/>
            <person name="Shah S."/>
            <person name="Dougan E. K."/>
            <person name="Thang M."/>
            <person name="Chan C."/>
        </authorList>
    </citation>
    <scope>NUCLEOTIDE SEQUENCE [LARGE SCALE GENOMIC DNA]</scope>
</reference>
<dbReference type="EMBL" id="CAUYUJ010014575">
    <property type="protein sequence ID" value="CAK0843399.1"/>
    <property type="molecule type" value="Genomic_DNA"/>
</dbReference>
<evidence type="ECO:0000256" key="1">
    <source>
        <dbReference type="SAM" id="MobiDB-lite"/>
    </source>
</evidence>
<keyword evidence="2" id="KW-0472">Membrane</keyword>